<dbReference type="AlphaFoldDB" id="A0A916T8B7"/>
<proteinExistence type="predicted"/>
<organism evidence="2 3">
    <name type="scientific">Sphingomonas metalli</name>
    <dbReference type="NCBI Taxonomy" id="1779358"/>
    <lineage>
        <taxon>Bacteria</taxon>
        <taxon>Pseudomonadati</taxon>
        <taxon>Pseudomonadota</taxon>
        <taxon>Alphaproteobacteria</taxon>
        <taxon>Sphingomonadales</taxon>
        <taxon>Sphingomonadaceae</taxon>
        <taxon>Sphingomonas</taxon>
    </lineage>
</organism>
<dbReference type="EMBL" id="BMIH01000003">
    <property type="protein sequence ID" value="GGB35665.1"/>
    <property type="molecule type" value="Genomic_DNA"/>
</dbReference>
<feature type="compositionally biased region" description="Basic and acidic residues" evidence="1">
    <location>
        <begin position="66"/>
        <end position="82"/>
    </location>
</feature>
<evidence type="ECO:0000313" key="3">
    <source>
        <dbReference type="Proteomes" id="UP000623067"/>
    </source>
</evidence>
<keyword evidence="3" id="KW-1185">Reference proteome</keyword>
<feature type="region of interest" description="Disordered" evidence="1">
    <location>
        <begin position="1"/>
        <end position="113"/>
    </location>
</feature>
<dbReference type="RefSeq" id="WP_188659220.1">
    <property type="nucleotide sequence ID" value="NZ_BMIH01000003.1"/>
</dbReference>
<dbReference type="Proteomes" id="UP000623067">
    <property type="component" value="Unassembled WGS sequence"/>
</dbReference>
<sequence>MTDNRDSRDHASPETEPAIEIHGNRRGEKGGYYGIEYDTQEHRQPQRVGVGQRDAGMAVDPVATGEHPELPEDAGQRAHVDQRTGAVHGSGASAGGGTEGDDLDQDRAGGSGS</sequence>
<evidence type="ECO:0000256" key="1">
    <source>
        <dbReference type="SAM" id="MobiDB-lite"/>
    </source>
</evidence>
<reference evidence="2" key="2">
    <citation type="submission" date="2020-09" db="EMBL/GenBank/DDBJ databases">
        <authorList>
            <person name="Sun Q."/>
            <person name="Zhou Y."/>
        </authorList>
    </citation>
    <scope>NUCLEOTIDE SEQUENCE</scope>
    <source>
        <strain evidence="2">CGMCC 1.15330</strain>
    </source>
</reference>
<name>A0A916T8B7_9SPHN</name>
<accession>A0A916T8B7</accession>
<reference evidence="2" key="1">
    <citation type="journal article" date="2014" name="Int. J. Syst. Evol. Microbiol.">
        <title>Complete genome sequence of Corynebacterium casei LMG S-19264T (=DSM 44701T), isolated from a smear-ripened cheese.</title>
        <authorList>
            <consortium name="US DOE Joint Genome Institute (JGI-PGF)"/>
            <person name="Walter F."/>
            <person name="Albersmeier A."/>
            <person name="Kalinowski J."/>
            <person name="Ruckert C."/>
        </authorList>
    </citation>
    <scope>NUCLEOTIDE SEQUENCE</scope>
    <source>
        <strain evidence="2">CGMCC 1.15330</strain>
    </source>
</reference>
<comment type="caution">
    <text evidence="2">The sequence shown here is derived from an EMBL/GenBank/DDBJ whole genome shotgun (WGS) entry which is preliminary data.</text>
</comment>
<protein>
    <submittedName>
        <fullName evidence="2">Uncharacterized protein</fullName>
    </submittedName>
</protein>
<evidence type="ECO:0000313" key="2">
    <source>
        <dbReference type="EMBL" id="GGB35665.1"/>
    </source>
</evidence>
<gene>
    <name evidence="2" type="ORF">GCM10011380_26290</name>
</gene>
<feature type="compositionally biased region" description="Basic and acidic residues" evidence="1">
    <location>
        <begin position="1"/>
        <end position="13"/>
    </location>
</feature>